<name>A0A971S2S9_9BACT</name>
<dbReference type="GO" id="GO:0051607">
    <property type="term" value="P:defense response to virus"/>
    <property type="evidence" value="ECO:0007669"/>
    <property type="project" value="UniProtKB-KW"/>
</dbReference>
<keyword evidence="2" id="KW-0051">Antiviral defense</keyword>
<comment type="caution">
    <text evidence="4">The sequence shown here is derived from an EMBL/GenBank/DDBJ whole genome shotgun (WGS) entry which is preliminary data.</text>
</comment>
<dbReference type="InterPro" id="IPR043128">
    <property type="entry name" value="Rev_trsase/Diguanyl_cyclase"/>
</dbReference>
<dbReference type="AlphaFoldDB" id="A0A971S2S9"/>
<feature type="non-terminal residue" evidence="4">
    <location>
        <position position="510"/>
    </location>
</feature>
<evidence type="ECO:0000313" key="5">
    <source>
        <dbReference type="Proteomes" id="UP000777265"/>
    </source>
</evidence>
<dbReference type="Gene3D" id="3.30.70.270">
    <property type="match status" value="1"/>
</dbReference>
<dbReference type="EMBL" id="JAAYEE010000272">
    <property type="protein sequence ID" value="NLW36602.1"/>
    <property type="molecule type" value="Genomic_DNA"/>
</dbReference>
<accession>A0A971S2S9</accession>
<dbReference type="Proteomes" id="UP000777265">
    <property type="component" value="Unassembled WGS sequence"/>
</dbReference>
<sequence>MSEFPWDFDSLYPPPDNLWLLKWEATNIYRYIFDTDDISCIRGGSQLLENFTEEIRRLVARLGASAPKVTPVYNAASQFLALAEGNREDVAGFGDQIVRRFASDDYCGTSGYGLVNPARIRGGSHTDHLLLQAIHQCEEQIVRKRLSSLDVYPGGTTAGTALDEVDRLHLADGPTKSSFYRDGIETHLMVSQPTKVKVECGKSDRWGLIEDILPLVFRTPEDVHEPFYQDLSYLAADAAIKKGYVAFLAVDGNAFTASREQLTTLKALGEFSTFISNIQLKALAEAVRPDLKKFAATPPGAEKRAAQPIQLLFRAGDEFDLVVRGERGVDVAISLMDGFEKTVKDELREGSYPFLKGNPDLACLSFSVGLVFAHASTPVKLLREAAHELLGSAKSKAKSVGEQGVYPFMVDFMTFESHPTTSDGIEGYRKKVLRIPGSERFLHARPYTRDEFRDLLRVIRLCRAARFPTTQLHKIVSMVDECKEVTGYPADFRKQFEKMVDRIELKCDPV</sequence>
<organism evidence="4 5">
    <name type="scientific">Syntrophorhabdus aromaticivorans</name>
    <dbReference type="NCBI Taxonomy" id="328301"/>
    <lineage>
        <taxon>Bacteria</taxon>
        <taxon>Pseudomonadati</taxon>
        <taxon>Thermodesulfobacteriota</taxon>
        <taxon>Syntrophorhabdia</taxon>
        <taxon>Syntrophorhabdales</taxon>
        <taxon>Syntrophorhabdaceae</taxon>
        <taxon>Syntrophorhabdus</taxon>
    </lineage>
</organism>
<feature type="domain" description="Cas10/Cmr2 second palm" evidence="3">
    <location>
        <begin position="244"/>
        <end position="397"/>
    </location>
</feature>
<evidence type="ECO:0000313" key="4">
    <source>
        <dbReference type="EMBL" id="NLW36602.1"/>
    </source>
</evidence>
<dbReference type="GO" id="GO:0000166">
    <property type="term" value="F:nucleotide binding"/>
    <property type="evidence" value="ECO:0007669"/>
    <property type="project" value="UniProtKB-KW"/>
</dbReference>
<evidence type="ECO:0000256" key="1">
    <source>
        <dbReference type="ARBA" id="ARBA00022741"/>
    </source>
</evidence>
<evidence type="ECO:0000256" key="2">
    <source>
        <dbReference type="ARBA" id="ARBA00023118"/>
    </source>
</evidence>
<proteinExistence type="predicted"/>
<keyword evidence="1" id="KW-0547">Nucleotide-binding</keyword>
<evidence type="ECO:0000259" key="3">
    <source>
        <dbReference type="Pfam" id="PF22335"/>
    </source>
</evidence>
<reference evidence="4" key="2">
    <citation type="submission" date="2020-01" db="EMBL/GenBank/DDBJ databases">
        <authorList>
            <person name="Campanaro S."/>
        </authorList>
    </citation>
    <scope>NUCLEOTIDE SEQUENCE</scope>
    <source>
        <strain evidence="4">AS06rmzACSIP_7</strain>
    </source>
</reference>
<protein>
    <recommendedName>
        <fullName evidence="3">Cas10/Cmr2 second palm domain-containing protein</fullName>
    </recommendedName>
</protein>
<dbReference type="Pfam" id="PF22335">
    <property type="entry name" value="Cas10-Cmr2_palm2"/>
    <property type="match status" value="1"/>
</dbReference>
<reference evidence="4" key="1">
    <citation type="journal article" date="2020" name="Biotechnol. Biofuels">
        <title>New insights from the biogas microbiome by comprehensive genome-resolved metagenomics of nearly 1600 species originating from multiple anaerobic digesters.</title>
        <authorList>
            <person name="Campanaro S."/>
            <person name="Treu L."/>
            <person name="Rodriguez-R L.M."/>
            <person name="Kovalovszki A."/>
            <person name="Ziels R.M."/>
            <person name="Maus I."/>
            <person name="Zhu X."/>
            <person name="Kougias P.G."/>
            <person name="Basile A."/>
            <person name="Luo G."/>
            <person name="Schluter A."/>
            <person name="Konstantinidis K.T."/>
            <person name="Angelidaki I."/>
        </authorList>
    </citation>
    <scope>NUCLEOTIDE SEQUENCE</scope>
    <source>
        <strain evidence="4">AS06rmzACSIP_7</strain>
    </source>
</reference>
<dbReference type="InterPro" id="IPR054767">
    <property type="entry name" value="Cas10-Cmr2_palm2"/>
</dbReference>
<gene>
    <name evidence="4" type="ORF">GXY80_14160</name>
</gene>